<dbReference type="Proteomes" id="UP000306602">
    <property type="component" value="Unassembled WGS sequence"/>
</dbReference>
<dbReference type="SUPFAM" id="SSF103025">
    <property type="entry name" value="Folate-binding domain"/>
    <property type="match status" value="1"/>
</dbReference>
<dbReference type="Pfam" id="PF01266">
    <property type="entry name" value="DAO"/>
    <property type="match status" value="1"/>
</dbReference>
<dbReference type="InterPro" id="IPR006076">
    <property type="entry name" value="FAD-dep_OxRdtase"/>
</dbReference>
<reference evidence="7 8" key="1">
    <citation type="submission" date="2019-04" db="EMBL/GenBank/DDBJ databases">
        <title>Shimia ponticola sp. nov., isolated from seawater.</title>
        <authorList>
            <person name="Kim Y.-O."/>
            <person name="Yoon J.-H."/>
        </authorList>
    </citation>
    <scope>NUCLEOTIDE SEQUENCE [LARGE SCALE GENOMIC DNA]</scope>
    <source>
        <strain evidence="7 8">MYP11</strain>
    </source>
</reference>
<dbReference type="Pfam" id="PF01571">
    <property type="entry name" value="GCV_T"/>
    <property type="match status" value="1"/>
</dbReference>
<evidence type="ECO:0000256" key="2">
    <source>
        <dbReference type="ARBA" id="ARBA00023002"/>
    </source>
</evidence>
<evidence type="ECO:0000256" key="1">
    <source>
        <dbReference type="ARBA" id="ARBA00008609"/>
    </source>
</evidence>
<dbReference type="SUPFAM" id="SSF54373">
    <property type="entry name" value="FAD-linked reductases, C-terminal domain"/>
    <property type="match status" value="1"/>
</dbReference>
<evidence type="ECO:0000313" key="7">
    <source>
        <dbReference type="EMBL" id="THH38749.1"/>
    </source>
</evidence>
<dbReference type="SUPFAM" id="SSF51905">
    <property type="entry name" value="FAD/NAD(P)-binding domain"/>
    <property type="match status" value="1"/>
</dbReference>
<dbReference type="Pfam" id="PF08669">
    <property type="entry name" value="GCV_T_C"/>
    <property type="match status" value="1"/>
</dbReference>
<dbReference type="Pfam" id="PF16350">
    <property type="entry name" value="FAO_M"/>
    <property type="match status" value="1"/>
</dbReference>
<feature type="domain" description="GCVT N-terminal" evidence="4">
    <location>
        <begin position="424"/>
        <end position="698"/>
    </location>
</feature>
<dbReference type="AlphaFoldDB" id="A0A4S4NGL1"/>
<comment type="similarity">
    <text evidence="1">Belongs to the GcvT family.</text>
</comment>
<dbReference type="GO" id="GO:0016491">
    <property type="term" value="F:oxidoreductase activity"/>
    <property type="evidence" value="ECO:0007669"/>
    <property type="project" value="UniProtKB-KW"/>
</dbReference>
<comment type="caution">
    <text evidence="7">The sequence shown here is derived from an EMBL/GenBank/DDBJ whole genome shotgun (WGS) entry which is preliminary data.</text>
</comment>
<evidence type="ECO:0000259" key="3">
    <source>
        <dbReference type="Pfam" id="PF01266"/>
    </source>
</evidence>
<dbReference type="SUPFAM" id="SSF101790">
    <property type="entry name" value="Aminomethyltransferase beta-barrel domain"/>
    <property type="match status" value="1"/>
</dbReference>
<dbReference type="PANTHER" id="PTHR43757">
    <property type="entry name" value="AMINOMETHYLTRANSFERASE"/>
    <property type="match status" value="1"/>
</dbReference>
<proteinExistence type="inferred from homology"/>
<dbReference type="Gene3D" id="3.30.70.1400">
    <property type="entry name" value="Aminomethyltransferase beta-barrel domains"/>
    <property type="match status" value="1"/>
</dbReference>
<feature type="domain" description="Aminomethyltransferase C-terminal" evidence="5">
    <location>
        <begin position="732"/>
        <end position="798"/>
    </location>
</feature>
<dbReference type="Gene3D" id="3.30.1360.120">
    <property type="entry name" value="Probable tRNA modification gtpase trme, domain 1"/>
    <property type="match status" value="1"/>
</dbReference>
<evidence type="ECO:0000259" key="4">
    <source>
        <dbReference type="Pfam" id="PF01571"/>
    </source>
</evidence>
<dbReference type="PANTHER" id="PTHR43757:SF2">
    <property type="entry name" value="AMINOMETHYLTRANSFERASE, MITOCHONDRIAL"/>
    <property type="match status" value="1"/>
</dbReference>
<keyword evidence="2" id="KW-0560">Oxidoreductase</keyword>
<feature type="domain" description="FAD dependent oxidoreductase central" evidence="6">
    <location>
        <begin position="367"/>
        <end position="420"/>
    </location>
</feature>
<evidence type="ECO:0000259" key="6">
    <source>
        <dbReference type="Pfam" id="PF16350"/>
    </source>
</evidence>
<dbReference type="Gene3D" id="3.50.50.60">
    <property type="entry name" value="FAD/NAD(P)-binding domain"/>
    <property type="match status" value="1"/>
</dbReference>
<dbReference type="EMBL" id="SRKY01000001">
    <property type="protein sequence ID" value="THH38749.1"/>
    <property type="molecule type" value="Genomic_DNA"/>
</dbReference>
<dbReference type="OrthoDB" id="7156675at2"/>
<dbReference type="InterPro" id="IPR027266">
    <property type="entry name" value="TrmE/GcvT-like"/>
</dbReference>
<organism evidence="7 8">
    <name type="scientific">Aliishimia ponticola</name>
    <dbReference type="NCBI Taxonomy" id="2499833"/>
    <lineage>
        <taxon>Bacteria</taxon>
        <taxon>Pseudomonadati</taxon>
        <taxon>Pseudomonadota</taxon>
        <taxon>Alphaproteobacteria</taxon>
        <taxon>Rhodobacterales</taxon>
        <taxon>Paracoccaceae</taxon>
        <taxon>Aliishimia</taxon>
    </lineage>
</organism>
<accession>A0A4S4NGL1</accession>
<name>A0A4S4NGL1_9RHOB</name>
<dbReference type="InterPro" id="IPR032503">
    <property type="entry name" value="FAO_M"/>
</dbReference>
<dbReference type="PROSITE" id="PS51257">
    <property type="entry name" value="PROKAR_LIPOPROTEIN"/>
    <property type="match status" value="1"/>
</dbReference>
<dbReference type="InterPro" id="IPR036188">
    <property type="entry name" value="FAD/NAD-bd_sf"/>
</dbReference>
<dbReference type="InterPro" id="IPR006222">
    <property type="entry name" value="GCVT_N"/>
</dbReference>
<feature type="domain" description="FAD dependent oxidoreductase" evidence="3">
    <location>
        <begin position="7"/>
        <end position="364"/>
    </location>
</feature>
<keyword evidence="8" id="KW-1185">Reference proteome</keyword>
<dbReference type="InterPro" id="IPR013977">
    <property type="entry name" value="GcvT_C"/>
</dbReference>
<dbReference type="RefSeq" id="WP_136461642.1">
    <property type="nucleotide sequence ID" value="NZ_SRKY01000001.1"/>
</dbReference>
<dbReference type="InterPro" id="IPR028896">
    <property type="entry name" value="GcvT/YgfZ/DmdA"/>
</dbReference>
<dbReference type="Gene3D" id="3.30.9.10">
    <property type="entry name" value="D-Amino Acid Oxidase, subunit A, domain 2"/>
    <property type="match status" value="1"/>
</dbReference>
<evidence type="ECO:0000259" key="5">
    <source>
        <dbReference type="Pfam" id="PF08669"/>
    </source>
</evidence>
<dbReference type="Gene3D" id="2.40.30.110">
    <property type="entry name" value="Aminomethyltransferase beta-barrel domains"/>
    <property type="match status" value="1"/>
</dbReference>
<evidence type="ECO:0000313" key="8">
    <source>
        <dbReference type="Proteomes" id="UP000306602"/>
    </source>
</evidence>
<sequence length="806" mass="89322">MKTHAKAVVIGGGVIGCSILYHLTKMGWTDVVLLERDELTSGSTWHAAANIHGLHDSANISRLQHYTMTLYNQLESETGQSCGVFQPGSLYLAQTEDREHQLRLQAAKAKLYGMNFHEIDRAEAERLHPLVNFDGIRCIMWEPDGGNVDPSGVTNAYAVGARKAGAEIHRFTPVTGTDPQLDGTWIVRTPKGDIHTEWVVNAAGLWGREVAALAGIELPLQPTEHQYFVTETIAEIAAMDRRLPSVADRDGEYYLRQEGQGLLIGAYERDMRFWAEEGTPLDFAHDLFPDDLERIEENMLRAIDRVPVVGTAGIKRVINGPMIWSPDSNVILGPVPELKGYFCCNGIIPGFSQSAGMGLMVADWIVEGEMRYDMFAWDMARFGDWADKAFTKARVQDAYAHRFKIHFPNEERAAGRPARTRPAYERQKALGAVFGLNYGWEHPLWFADAPGVEDTDGFTRQNWWAPVGEECRMLRERAGIIDISNFAKYICKGPGAEDWLNAVFANRMPREIGRSCLTPLIGVRGGIAGDATVTRVAEDEFWIISSGMAEHYHKRFFDAVPLPDGTIFESRTKEICGFNVAGPKSREILQRLTNTSLHTEDFRFMRSKQIELAGIACLALRVSFTGDLGWELHCKTEDQRALYDAVIEAGAEFGAGPVGSRALMSLRIEKGYGSWSREYSPEYWPQEVGLDRLCKTDKAFLNKAACADVLTRPARETLVFLALDDADVQASNADATGGEPIFKDGKGIGRVTSGAYGYTVGVSLALGFVRGAKPGDEVEIMVLGRPHKARILDKPPFDPDGARLRA</sequence>
<gene>
    <name evidence="7" type="ORF">E4Z66_04070</name>
</gene>
<protein>
    <submittedName>
        <fullName evidence="7">FAD-dependent oxidoreductase</fullName>
    </submittedName>
</protein>
<dbReference type="InterPro" id="IPR029043">
    <property type="entry name" value="GcvT/YgfZ_C"/>
</dbReference>